<gene>
    <name evidence="1" type="ORF">ARMGADRAFT_1090719</name>
</gene>
<dbReference type="AlphaFoldDB" id="A0A2H3CS56"/>
<dbReference type="InParanoid" id="A0A2H3CS56"/>
<evidence type="ECO:0000313" key="2">
    <source>
        <dbReference type="Proteomes" id="UP000217790"/>
    </source>
</evidence>
<evidence type="ECO:0000313" key="1">
    <source>
        <dbReference type="EMBL" id="PBK82042.1"/>
    </source>
</evidence>
<accession>A0A2H3CS56</accession>
<organism evidence="1 2">
    <name type="scientific">Armillaria gallica</name>
    <name type="common">Bulbous honey fungus</name>
    <name type="synonym">Armillaria bulbosa</name>
    <dbReference type="NCBI Taxonomy" id="47427"/>
    <lineage>
        <taxon>Eukaryota</taxon>
        <taxon>Fungi</taxon>
        <taxon>Dikarya</taxon>
        <taxon>Basidiomycota</taxon>
        <taxon>Agaricomycotina</taxon>
        <taxon>Agaricomycetes</taxon>
        <taxon>Agaricomycetidae</taxon>
        <taxon>Agaricales</taxon>
        <taxon>Marasmiineae</taxon>
        <taxon>Physalacriaceae</taxon>
        <taxon>Armillaria</taxon>
    </lineage>
</organism>
<proteinExistence type="predicted"/>
<reference evidence="2" key="1">
    <citation type="journal article" date="2017" name="Nat. Ecol. Evol.">
        <title>Genome expansion and lineage-specific genetic innovations in the forest pathogenic fungi Armillaria.</title>
        <authorList>
            <person name="Sipos G."/>
            <person name="Prasanna A.N."/>
            <person name="Walter M.C."/>
            <person name="O'Connor E."/>
            <person name="Balint B."/>
            <person name="Krizsan K."/>
            <person name="Kiss B."/>
            <person name="Hess J."/>
            <person name="Varga T."/>
            <person name="Slot J."/>
            <person name="Riley R."/>
            <person name="Boka B."/>
            <person name="Rigling D."/>
            <person name="Barry K."/>
            <person name="Lee J."/>
            <person name="Mihaltcheva S."/>
            <person name="LaButti K."/>
            <person name="Lipzen A."/>
            <person name="Waldron R."/>
            <person name="Moloney N.M."/>
            <person name="Sperisen C."/>
            <person name="Kredics L."/>
            <person name="Vagvoelgyi C."/>
            <person name="Patrignani A."/>
            <person name="Fitzpatrick D."/>
            <person name="Nagy I."/>
            <person name="Doyle S."/>
            <person name="Anderson J.B."/>
            <person name="Grigoriev I.V."/>
            <person name="Gueldener U."/>
            <person name="Muensterkoetter M."/>
            <person name="Nagy L.G."/>
        </authorList>
    </citation>
    <scope>NUCLEOTIDE SEQUENCE [LARGE SCALE GENOMIC DNA]</scope>
    <source>
        <strain evidence="2">Ar21-2</strain>
    </source>
</reference>
<dbReference type="OrthoDB" id="2801388at2759"/>
<dbReference type="Proteomes" id="UP000217790">
    <property type="component" value="Unassembled WGS sequence"/>
</dbReference>
<protein>
    <submittedName>
        <fullName evidence="1">Uncharacterized protein</fullName>
    </submittedName>
</protein>
<keyword evidence="2" id="KW-1185">Reference proteome</keyword>
<dbReference type="EMBL" id="KZ293722">
    <property type="protein sequence ID" value="PBK82042.1"/>
    <property type="molecule type" value="Genomic_DNA"/>
</dbReference>
<sequence length="117" mass="13552">MAAKGQMPMESSRDAPRLKTSNLQAIRKHFRILEGMFKTHEGVTTDDEKKDWAVCYTDTDIEDQWRVFPTFKSGKTWKEFKDKVMHSYDGAAEDDEDACKGLLKVAHKYKREGIMDC</sequence>
<name>A0A2H3CS56_ARMGA</name>